<evidence type="ECO:0000256" key="2">
    <source>
        <dbReference type="ARBA" id="ARBA00022692"/>
    </source>
</evidence>
<dbReference type="Pfam" id="PF03407">
    <property type="entry name" value="Nucleotid_trans"/>
    <property type="match status" value="1"/>
</dbReference>
<evidence type="ECO:0000313" key="7">
    <source>
        <dbReference type="EMBL" id="KAJ3051570.1"/>
    </source>
</evidence>
<feature type="transmembrane region" description="Helical" evidence="5">
    <location>
        <begin position="340"/>
        <end position="362"/>
    </location>
</feature>
<dbReference type="PANTHER" id="PTHR10231">
    <property type="entry name" value="NUCLEOTIDE-SUGAR TRANSMEMBRANE TRANSPORTER"/>
    <property type="match status" value="1"/>
</dbReference>
<dbReference type="GO" id="GO:0000139">
    <property type="term" value="C:Golgi membrane"/>
    <property type="evidence" value="ECO:0007669"/>
    <property type="project" value="InterPro"/>
</dbReference>
<name>A0AAD5SDL5_9FUNG</name>
<evidence type="ECO:0000256" key="4">
    <source>
        <dbReference type="ARBA" id="ARBA00023136"/>
    </source>
</evidence>
<feature type="transmembrane region" description="Helical" evidence="5">
    <location>
        <begin position="246"/>
        <end position="265"/>
    </location>
</feature>
<dbReference type="Proteomes" id="UP001212841">
    <property type="component" value="Unassembled WGS sequence"/>
</dbReference>
<evidence type="ECO:0000256" key="1">
    <source>
        <dbReference type="ARBA" id="ARBA00004141"/>
    </source>
</evidence>
<reference evidence="7" key="1">
    <citation type="submission" date="2020-05" db="EMBL/GenBank/DDBJ databases">
        <title>Phylogenomic resolution of chytrid fungi.</title>
        <authorList>
            <person name="Stajich J.E."/>
            <person name="Amses K."/>
            <person name="Simmons R."/>
            <person name="Seto K."/>
            <person name="Myers J."/>
            <person name="Bonds A."/>
            <person name="Quandt C.A."/>
            <person name="Barry K."/>
            <person name="Liu P."/>
            <person name="Grigoriev I."/>
            <person name="Longcore J.E."/>
            <person name="James T.Y."/>
        </authorList>
    </citation>
    <scope>NUCLEOTIDE SEQUENCE</scope>
    <source>
        <strain evidence="7">JEL0318</strain>
    </source>
</reference>
<dbReference type="InterPro" id="IPR007271">
    <property type="entry name" value="Nuc_sug_transpt"/>
</dbReference>
<feature type="transmembrane region" description="Helical" evidence="5">
    <location>
        <begin position="102"/>
        <end position="122"/>
    </location>
</feature>
<dbReference type="GO" id="GO:0015165">
    <property type="term" value="F:pyrimidine nucleotide-sugar transmembrane transporter activity"/>
    <property type="evidence" value="ECO:0007669"/>
    <property type="project" value="InterPro"/>
</dbReference>
<feature type="transmembrane region" description="Helical" evidence="5">
    <location>
        <begin position="301"/>
        <end position="319"/>
    </location>
</feature>
<dbReference type="InterPro" id="IPR005069">
    <property type="entry name" value="Nucl-diP-sugar_transferase"/>
</dbReference>
<feature type="domain" description="Nucleotide-diphospho-sugar transferase" evidence="6">
    <location>
        <begin position="476"/>
        <end position="723"/>
    </location>
</feature>
<accession>A0AAD5SDL5</accession>
<dbReference type="AlphaFoldDB" id="A0AAD5SDL5"/>
<keyword evidence="4 5" id="KW-0472">Membrane</keyword>
<keyword evidence="8" id="KW-1185">Reference proteome</keyword>
<gene>
    <name evidence="7" type="ORF">HK097_007416</name>
</gene>
<keyword evidence="3 5" id="KW-1133">Transmembrane helix</keyword>
<evidence type="ECO:0000313" key="8">
    <source>
        <dbReference type="Proteomes" id="UP001212841"/>
    </source>
</evidence>
<feature type="transmembrane region" description="Helical" evidence="5">
    <location>
        <begin position="277"/>
        <end position="295"/>
    </location>
</feature>
<comment type="subcellular location">
    <subcellularLocation>
        <location evidence="1">Membrane</location>
        <topology evidence="1">Multi-pass membrane protein</topology>
    </subcellularLocation>
</comment>
<dbReference type="Pfam" id="PF04142">
    <property type="entry name" value="Nuc_sug_transp"/>
    <property type="match status" value="1"/>
</dbReference>
<feature type="transmembrane region" description="Helical" evidence="5">
    <location>
        <begin position="129"/>
        <end position="147"/>
    </location>
</feature>
<evidence type="ECO:0000256" key="3">
    <source>
        <dbReference type="ARBA" id="ARBA00022989"/>
    </source>
</evidence>
<evidence type="ECO:0000259" key="6">
    <source>
        <dbReference type="Pfam" id="PF03407"/>
    </source>
</evidence>
<feature type="transmembrane region" description="Helical" evidence="5">
    <location>
        <begin position="205"/>
        <end position="226"/>
    </location>
</feature>
<comment type="caution">
    <text evidence="7">The sequence shown here is derived from an EMBL/GenBank/DDBJ whole genome shotgun (WGS) entry which is preliminary data.</text>
</comment>
<dbReference type="EMBL" id="JADGJD010000380">
    <property type="protein sequence ID" value="KAJ3051570.1"/>
    <property type="molecule type" value="Genomic_DNA"/>
</dbReference>
<feature type="transmembrane region" description="Helical" evidence="5">
    <location>
        <begin position="175"/>
        <end position="193"/>
    </location>
</feature>
<keyword evidence="2 5" id="KW-0812">Transmembrane</keyword>
<protein>
    <recommendedName>
        <fullName evidence="6">Nucleotide-diphospho-sugar transferase domain-containing protein</fullName>
    </recommendedName>
</protein>
<evidence type="ECO:0000256" key="5">
    <source>
        <dbReference type="SAM" id="Phobius"/>
    </source>
</evidence>
<organism evidence="7 8">
    <name type="scientific">Rhizophlyctis rosea</name>
    <dbReference type="NCBI Taxonomy" id="64517"/>
    <lineage>
        <taxon>Eukaryota</taxon>
        <taxon>Fungi</taxon>
        <taxon>Fungi incertae sedis</taxon>
        <taxon>Chytridiomycota</taxon>
        <taxon>Chytridiomycota incertae sedis</taxon>
        <taxon>Chytridiomycetes</taxon>
        <taxon>Rhizophlyctidales</taxon>
        <taxon>Rhizophlyctidaceae</taxon>
        <taxon>Rhizophlyctis</taxon>
    </lineage>
</organism>
<sequence>MSTVQSRPILSLASLALQHCLFTLLIQRTTVFRDPTYFPTNPLLASHALRFVISAFFHSSSKNAATARTDLASVAKFAPVAGLYLVSQYFRHFALQRLWPMLAYKLFPVEIIFTAVFSVILLKKPLGLFPSLAMIVLTIGACLSQFAEQWLIDLDFRLRIEQHDSQKFWDAVPRGYVLAVLSAALAALANVLLEKVMKSANGKTNLWSVNMQLAALGAGFTFVGGALVNPGTSNGWDRTTGKESLLASYAMLHALGGMLLTWVVYSTDNIRQLFSSAYGLITSSFLSFLFFSWVPSRESQIGTLLSISAFYIYNLLTALKHTPLPTSSTKKLYPTSRFPYLFPIALLTLTYLFLTTSDPLGLTSHFSNTKTQAAKDVHTAFLEAQKNPKKEGGGDCNNGAGGSGDAWDRLSEEARKGFEKEDEWKGRDTTDDEKEIEYIRGLAGRVAVNGTIVFIPTNANFITLAMNLECSLRRQGITNVLFWALDAASDFDLRARGIPTYFNPSLYGTARCVNYHEADYNRMMRERPKVWGYFLRAGISFLWMDADITMLGNPFHALRHDADIEIQSDGISDIPAWISANGSPTPIPSWGGCAGLFLIRATKGSIYTMKMMELKMEEEKNIEDQQALGLFLNNDTHTHVIGHTNDHNQEKSLLAARRRNPKIFTARYVDPRYWVTGHQLGSLEMGVKYDEVAGKWFYVKDGKWWGDLERPLAVHINGNRDKRRMMQERGGWFLDEGGRCLID</sequence>
<proteinExistence type="predicted"/>